<dbReference type="SUPFAM" id="SSF52374">
    <property type="entry name" value="Nucleotidylyl transferase"/>
    <property type="match status" value="1"/>
</dbReference>
<dbReference type="InterPro" id="IPR050081">
    <property type="entry name" value="Ile-tRNA_ligase"/>
</dbReference>
<keyword evidence="4 9" id="KW-0547">Nucleotide-binding</keyword>
<gene>
    <name evidence="13" type="ORF">BDZ90DRAFT_230121</name>
</gene>
<evidence type="ECO:0000256" key="7">
    <source>
        <dbReference type="ARBA" id="ARBA00023146"/>
    </source>
</evidence>
<reference evidence="13 14" key="1">
    <citation type="journal article" date="2018" name="Mol. Biol. Evol.">
        <title>Broad Genomic Sampling Reveals a Smut Pathogenic Ancestry of the Fungal Clade Ustilaginomycotina.</title>
        <authorList>
            <person name="Kijpornyongpan T."/>
            <person name="Mondo S.J."/>
            <person name="Barry K."/>
            <person name="Sandor L."/>
            <person name="Lee J."/>
            <person name="Lipzen A."/>
            <person name="Pangilinan J."/>
            <person name="LaButti K."/>
            <person name="Hainaut M."/>
            <person name="Henrissat B."/>
            <person name="Grigoriev I.V."/>
            <person name="Spatafora J.W."/>
            <person name="Aime M.C."/>
        </authorList>
    </citation>
    <scope>NUCLEOTIDE SEQUENCE [LARGE SCALE GENOMIC DNA]</scope>
    <source>
        <strain evidence="13 14">MCA 5214</strain>
    </source>
</reference>
<dbReference type="InterPro" id="IPR014729">
    <property type="entry name" value="Rossmann-like_a/b/a_fold"/>
</dbReference>
<evidence type="ECO:0000256" key="4">
    <source>
        <dbReference type="ARBA" id="ARBA00022741"/>
    </source>
</evidence>
<evidence type="ECO:0000256" key="5">
    <source>
        <dbReference type="ARBA" id="ARBA00022840"/>
    </source>
</evidence>
<dbReference type="InterPro" id="IPR001412">
    <property type="entry name" value="aa-tRNA-synth_I_CS"/>
</dbReference>
<evidence type="ECO:0000259" key="12">
    <source>
        <dbReference type="Pfam" id="PF08264"/>
    </source>
</evidence>
<dbReference type="SUPFAM" id="SSF47323">
    <property type="entry name" value="Anticodon-binding domain of a subclass of class I aminoacyl-tRNA synthetases"/>
    <property type="match status" value="1"/>
</dbReference>
<dbReference type="GO" id="GO:0005739">
    <property type="term" value="C:mitochondrion"/>
    <property type="evidence" value="ECO:0007669"/>
    <property type="project" value="TreeGrafter"/>
</dbReference>
<dbReference type="GO" id="GO:0000049">
    <property type="term" value="F:tRNA binding"/>
    <property type="evidence" value="ECO:0007669"/>
    <property type="project" value="InterPro"/>
</dbReference>
<dbReference type="Gene3D" id="1.10.730.20">
    <property type="match status" value="1"/>
</dbReference>
<dbReference type="EMBL" id="KZ819662">
    <property type="protein sequence ID" value="PWN31127.1"/>
    <property type="molecule type" value="Genomic_DNA"/>
</dbReference>
<dbReference type="NCBIfam" id="TIGR00392">
    <property type="entry name" value="ileS"/>
    <property type="match status" value="1"/>
</dbReference>
<keyword evidence="6 9" id="KW-0648">Protein biosynthesis</keyword>
<accession>A0A316V0P8</accession>
<feature type="region of interest" description="Disordered" evidence="10">
    <location>
        <begin position="446"/>
        <end position="465"/>
    </location>
</feature>
<dbReference type="InterPro" id="IPR002301">
    <property type="entry name" value="Ile-tRNA-ligase"/>
</dbReference>
<dbReference type="Gene3D" id="3.40.50.620">
    <property type="entry name" value="HUPs"/>
    <property type="match status" value="2"/>
</dbReference>
<dbReference type="InterPro" id="IPR009008">
    <property type="entry name" value="Val/Leu/Ile-tRNA-synth_edit"/>
</dbReference>
<keyword evidence="14" id="KW-1185">Reference proteome</keyword>
<dbReference type="PRINTS" id="PR00984">
    <property type="entry name" value="TRNASYNTHILE"/>
</dbReference>
<feature type="region of interest" description="Disordered" evidence="10">
    <location>
        <begin position="356"/>
        <end position="375"/>
    </location>
</feature>
<evidence type="ECO:0000256" key="10">
    <source>
        <dbReference type="SAM" id="MobiDB-lite"/>
    </source>
</evidence>
<dbReference type="InterPro" id="IPR002300">
    <property type="entry name" value="aa-tRNA-synth_Ia"/>
</dbReference>
<comment type="similarity">
    <text evidence="1 9">Belongs to the class-I aminoacyl-tRNA synthetase family.</text>
</comment>
<evidence type="ECO:0000256" key="3">
    <source>
        <dbReference type="ARBA" id="ARBA00022598"/>
    </source>
</evidence>
<dbReference type="Pfam" id="PF08264">
    <property type="entry name" value="Anticodon_1"/>
    <property type="match status" value="1"/>
</dbReference>
<organism evidence="13 14">
    <name type="scientific">Jaminaea rosea</name>
    <dbReference type="NCBI Taxonomy" id="1569628"/>
    <lineage>
        <taxon>Eukaryota</taxon>
        <taxon>Fungi</taxon>
        <taxon>Dikarya</taxon>
        <taxon>Basidiomycota</taxon>
        <taxon>Ustilaginomycotina</taxon>
        <taxon>Exobasidiomycetes</taxon>
        <taxon>Microstromatales</taxon>
        <taxon>Microstromatales incertae sedis</taxon>
        <taxon>Jaminaea</taxon>
    </lineage>
</organism>
<dbReference type="InterPro" id="IPR009080">
    <property type="entry name" value="tRNAsynth_Ia_anticodon-bd"/>
</dbReference>
<sequence>MVLGLSRAGSSLRASATCHCGSSTLVSLQSLARPGGGRLILARRLHSSPSSLARRNEHQSTLNLPKTAFAMRANAAARDHLFSRRTNENLYRWQRSHLPATHEWHLQDGPPYANGSLHMGHALNKILKDIVNRYQLLRGRRVLYKPGWDTHGLPIELKVFSQPQLKDTTARSADPLLVRRLAREFAQSQVDRQREEFKEFGIMADWEETYHTFDAEYESRQLEVFAKMVEKGLVYRAHRPVYYSPTTRTALAEAELEYNDAHEARSVFVRFPLVKVGTQLMEAIKGSREASEAVQAGKVDAIIWTTTPWSLPGNMALAVNPEMEYSIVRSKLHGYMIVAANRVEYLSQRRAGAVVEVSDPSSSKGSKKRPDTRPEIGRLEVLATFSGSTLIGSSYRPPFDSRERPILPADYVTDDSGTGLVHTAAAHGLDDYHLCAKHGLLDDVGGKDGSTSNNTHSSASASPLSPIDLDGRFTSSLSSMIPGLAGQPALGSGTPLIISHLSTSGSLLAEQRITHRYPYDWRSKQPVMMLATDQWFVDVEPLKPLARQALENVEFVPDSRGARERLARIIESRTEWCVSRQRAWGVPLPVVYEEATDGQRIPLLTPENVRHIADLLREKGTDYWWSGEAEQFVAPQYRAEGKRWTKGTDTLDVWFDSGVSWLGSGARTVGDEETPADLYLEGTDQHRGWFQSSLLTKLAHSSHSSTSPPAAPFKRIATHGFVQNSAGEKMSKSLNNFLGPLPFIKGGENKATEPAWGSDVLRFWAAGVSCWGEDARVGWLTIKHAGEGLRKLRNTLRFLLANLPPSRVEESASTALLERESIRSHLTLLDKHVLSSLTFLSTECQACYEQLDYPGVVRRLSHFANTTLSNVYFAVVKDTLYADAPEGPRRLAALAVCEEALRTISSALAPIAPNLVEEAHHYSQGAEADPPSKWEGSEVEPSFFHGGWREVREARRWREEDARPAGAKLLEVRDAVLKLVAARPKEEAGGSSAAYDVLLGLTRSESEGDEMRAHEVVRSLSHDDLAETFIAASVEVIEGEAQTNEEKLTVDGVTVWVRPTHNVKCPRCWRFAVTVEEQSRKGEDALCGRCTDVLEEKAQGESEAR</sequence>
<proteinExistence type="inferred from homology"/>
<dbReference type="InterPro" id="IPR033708">
    <property type="entry name" value="Anticodon_Ile_BEm"/>
</dbReference>
<dbReference type="GO" id="GO:0006428">
    <property type="term" value="P:isoleucyl-tRNA aminoacylation"/>
    <property type="evidence" value="ECO:0007669"/>
    <property type="project" value="InterPro"/>
</dbReference>
<dbReference type="Proteomes" id="UP000245884">
    <property type="component" value="Unassembled WGS sequence"/>
</dbReference>
<protein>
    <recommendedName>
        <fullName evidence="2">isoleucine--tRNA ligase</fullName>
        <ecNumber evidence="2">6.1.1.5</ecNumber>
    </recommendedName>
    <alternativeName>
        <fullName evidence="8">Isoleucyl-tRNA synthetase</fullName>
    </alternativeName>
</protein>
<dbReference type="PANTHER" id="PTHR42765:SF1">
    <property type="entry name" value="ISOLEUCINE--TRNA LIGASE, MITOCHONDRIAL"/>
    <property type="match status" value="1"/>
</dbReference>
<dbReference type="GO" id="GO:0032543">
    <property type="term" value="P:mitochondrial translation"/>
    <property type="evidence" value="ECO:0007669"/>
    <property type="project" value="TreeGrafter"/>
</dbReference>
<dbReference type="EC" id="6.1.1.5" evidence="2"/>
<keyword evidence="5 9" id="KW-0067">ATP-binding</keyword>
<evidence type="ECO:0000256" key="1">
    <source>
        <dbReference type="ARBA" id="ARBA00005594"/>
    </source>
</evidence>
<feature type="compositionally biased region" description="Low complexity" evidence="10">
    <location>
        <begin position="450"/>
        <end position="462"/>
    </location>
</feature>
<dbReference type="PANTHER" id="PTHR42765">
    <property type="entry name" value="SOLEUCYL-TRNA SYNTHETASE"/>
    <property type="match status" value="1"/>
</dbReference>
<keyword evidence="7 9" id="KW-0030">Aminoacyl-tRNA synthetase</keyword>
<dbReference type="GO" id="GO:0002161">
    <property type="term" value="F:aminoacyl-tRNA deacylase activity"/>
    <property type="evidence" value="ECO:0007669"/>
    <property type="project" value="InterPro"/>
</dbReference>
<dbReference type="AlphaFoldDB" id="A0A316V0P8"/>
<dbReference type="STRING" id="1569628.A0A316V0P8"/>
<dbReference type="Gene3D" id="3.90.740.10">
    <property type="entry name" value="Valyl/Leucyl/Isoleucyl-tRNA synthetase, editing domain"/>
    <property type="match status" value="1"/>
</dbReference>
<evidence type="ECO:0000313" key="13">
    <source>
        <dbReference type="EMBL" id="PWN31127.1"/>
    </source>
</evidence>
<dbReference type="CDD" id="cd07960">
    <property type="entry name" value="Anticodon_Ia_Ile_BEm"/>
    <property type="match status" value="1"/>
</dbReference>
<evidence type="ECO:0000313" key="14">
    <source>
        <dbReference type="Proteomes" id="UP000245884"/>
    </source>
</evidence>
<name>A0A316V0P8_9BASI</name>
<dbReference type="PROSITE" id="PS00178">
    <property type="entry name" value="AA_TRNA_LIGASE_I"/>
    <property type="match status" value="1"/>
</dbReference>
<evidence type="ECO:0000259" key="11">
    <source>
        <dbReference type="Pfam" id="PF00133"/>
    </source>
</evidence>
<dbReference type="OrthoDB" id="10264412at2759"/>
<feature type="domain" description="Aminoacyl-tRNA synthetase class Ia" evidence="11">
    <location>
        <begin position="83"/>
        <end position="775"/>
    </location>
</feature>
<dbReference type="SUPFAM" id="SSF50677">
    <property type="entry name" value="ValRS/IleRS/LeuRS editing domain"/>
    <property type="match status" value="1"/>
</dbReference>
<evidence type="ECO:0000256" key="2">
    <source>
        <dbReference type="ARBA" id="ARBA00013165"/>
    </source>
</evidence>
<dbReference type="GO" id="GO:0005524">
    <property type="term" value="F:ATP binding"/>
    <property type="evidence" value="ECO:0007669"/>
    <property type="project" value="UniProtKB-KW"/>
</dbReference>
<keyword evidence="3 9" id="KW-0436">Ligase</keyword>
<dbReference type="GO" id="GO:0004822">
    <property type="term" value="F:isoleucine-tRNA ligase activity"/>
    <property type="evidence" value="ECO:0007669"/>
    <property type="project" value="UniProtKB-EC"/>
</dbReference>
<dbReference type="InterPro" id="IPR013155">
    <property type="entry name" value="M/V/L/I-tRNA-synth_anticd-bd"/>
</dbReference>
<evidence type="ECO:0000256" key="9">
    <source>
        <dbReference type="RuleBase" id="RU363035"/>
    </source>
</evidence>
<dbReference type="RefSeq" id="XP_025365739.1">
    <property type="nucleotide sequence ID" value="XM_025505349.1"/>
</dbReference>
<dbReference type="GeneID" id="37027172"/>
<evidence type="ECO:0000256" key="6">
    <source>
        <dbReference type="ARBA" id="ARBA00022917"/>
    </source>
</evidence>
<dbReference type="Pfam" id="PF00133">
    <property type="entry name" value="tRNA-synt_1"/>
    <property type="match status" value="1"/>
</dbReference>
<evidence type="ECO:0000256" key="8">
    <source>
        <dbReference type="ARBA" id="ARBA00032665"/>
    </source>
</evidence>
<feature type="domain" description="Methionyl/Valyl/Leucyl/Isoleucyl-tRNA synthetase anticodon-binding" evidence="12">
    <location>
        <begin position="830"/>
        <end position="980"/>
    </location>
</feature>
<dbReference type="Gene3D" id="1.10.10.830">
    <property type="entry name" value="Ile-tRNA synthetase CP2 domain-like"/>
    <property type="match status" value="1"/>
</dbReference>